<sequence length="204" mass="20798">MGMSDLSQRRRGIVTLRAAATLLSLGGTGFMISVLLGWALDVDPLVRGAPGQHATVPTTALALAFLYLSLLLSLHRRRGPALLLAVLSAGVGAATLFSDPAGGAGALAGQTGDRMAPGTLAGILLAVLCVVLQLSKAPLARQWAVGLGVLGASSTAAVLAGHSFDPHSTFSLALFRETSLQTAIGLLGLYALVLLVALARAERR</sequence>
<evidence type="ECO:0000313" key="3">
    <source>
        <dbReference type="Proteomes" id="UP000015347"/>
    </source>
</evidence>
<keyword evidence="1" id="KW-1133">Transmembrane helix</keyword>
<name>S9Q7B9_9RHOB</name>
<evidence type="ECO:0000256" key="1">
    <source>
        <dbReference type="SAM" id="Phobius"/>
    </source>
</evidence>
<accession>S9Q7B9</accession>
<reference evidence="3" key="1">
    <citation type="journal article" date="2014" name="Stand. Genomic Sci.">
        <title>Genome sequence of the exopolysaccharide-producing Salipiger mucosus type strain (DSM 16094(T)), a moderately halophilic member of the Roseobacter clade.</title>
        <authorList>
            <person name="Riedel T."/>
            <person name="Spring S."/>
            <person name="Fiebig A."/>
            <person name="Petersen J."/>
            <person name="Kyrpides N.C."/>
            <person name="Goker M."/>
            <person name="Klenk H.P."/>
        </authorList>
    </citation>
    <scope>NUCLEOTIDE SEQUENCE [LARGE SCALE GENOMIC DNA]</scope>
    <source>
        <strain evidence="3">DSM 16094</strain>
    </source>
</reference>
<feature type="transmembrane region" description="Helical" evidence="1">
    <location>
        <begin position="142"/>
        <end position="160"/>
    </location>
</feature>
<comment type="caution">
    <text evidence="2">The sequence shown here is derived from an EMBL/GenBank/DDBJ whole genome shotgun (WGS) entry which is preliminary data.</text>
</comment>
<evidence type="ECO:0000313" key="2">
    <source>
        <dbReference type="EMBL" id="EPX75513.1"/>
    </source>
</evidence>
<keyword evidence="3" id="KW-1185">Reference proteome</keyword>
<proteinExistence type="predicted"/>
<organism evidence="2 3">
    <name type="scientific">Salipiger mucosus DSM 16094</name>
    <dbReference type="NCBI Taxonomy" id="1123237"/>
    <lineage>
        <taxon>Bacteria</taxon>
        <taxon>Pseudomonadati</taxon>
        <taxon>Pseudomonadota</taxon>
        <taxon>Alphaproteobacteria</taxon>
        <taxon>Rhodobacterales</taxon>
        <taxon>Roseobacteraceae</taxon>
        <taxon>Salipiger</taxon>
    </lineage>
</organism>
<dbReference type="EMBL" id="APVH01000076">
    <property type="protein sequence ID" value="EPX75513.1"/>
    <property type="molecule type" value="Genomic_DNA"/>
</dbReference>
<feature type="transmembrane region" description="Helical" evidence="1">
    <location>
        <begin position="20"/>
        <end position="40"/>
    </location>
</feature>
<dbReference type="HOGENOM" id="CLU_1342457_0_0_5"/>
<feature type="transmembrane region" description="Helical" evidence="1">
    <location>
        <begin position="118"/>
        <end position="135"/>
    </location>
</feature>
<keyword evidence="1" id="KW-0472">Membrane</keyword>
<dbReference type="RefSeq" id="WP_020043124.1">
    <property type="nucleotide sequence ID" value="NZ_KE557295.1"/>
</dbReference>
<keyword evidence="1" id="KW-0812">Transmembrane</keyword>
<gene>
    <name evidence="2" type="ORF">Salmuc_04703</name>
</gene>
<protein>
    <submittedName>
        <fullName evidence="2">Uncharacterized protein</fullName>
    </submittedName>
</protein>
<dbReference type="eggNOG" id="ENOG5033JWX">
    <property type="taxonomic scope" value="Bacteria"/>
</dbReference>
<dbReference type="AlphaFoldDB" id="S9Q7B9"/>
<dbReference type="Proteomes" id="UP000015347">
    <property type="component" value="Unassembled WGS sequence"/>
</dbReference>
<feature type="transmembrane region" description="Helical" evidence="1">
    <location>
        <begin position="81"/>
        <end position="98"/>
    </location>
</feature>
<feature type="transmembrane region" description="Helical" evidence="1">
    <location>
        <begin position="180"/>
        <end position="199"/>
    </location>
</feature>
<feature type="transmembrane region" description="Helical" evidence="1">
    <location>
        <begin position="52"/>
        <end position="74"/>
    </location>
</feature>